<proteinExistence type="inferred from homology"/>
<dbReference type="PANTHER" id="PTHR43669">
    <property type="entry name" value="5-KETO-D-GLUCONATE 5-REDUCTASE"/>
    <property type="match status" value="1"/>
</dbReference>
<dbReference type="InterPro" id="IPR002347">
    <property type="entry name" value="SDR_fam"/>
</dbReference>
<sequence length="226" mass="23247">MTDYSPNSLSTPLAGRHLLVTGAAGGLGPTAIAAARAAGARVTPWDRYDVDLLDANAVATAVETLVDTEGGLDGVWHLVGGYRGGVAFESEPLENFDLLIDLGIRTTVNVTRAAATALMASPHGRFLTISAPIAAKPSGQNAAYSISKAGSDAAVLALADRFKSTSATANIIVVNAIATPAMREAEPDKDWSRATTAEHIADTMVYVCSDAASTMNGQHVRLIGAG</sequence>
<evidence type="ECO:0000256" key="2">
    <source>
        <dbReference type="ARBA" id="ARBA00023002"/>
    </source>
</evidence>
<dbReference type="PRINTS" id="PR00081">
    <property type="entry name" value="GDHRDH"/>
</dbReference>
<dbReference type="GO" id="GO:0016491">
    <property type="term" value="F:oxidoreductase activity"/>
    <property type="evidence" value="ECO:0007669"/>
    <property type="project" value="UniProtKB-KW"/>
</dbReference>
<accession>A0A6J7IQ82</accession>
<dbReference type="EMBL" id="CAFBNF010000024">
    <property type="protein sequence ID" value="CAB4933473.1"/>
    <property type="molecule type" value="Genomic_DNA"/>
</dbReference>
<dbReference type="Pfam" id="PF13561">
    <property type="entry name" value="adh_short_C2"/>
    <property type="match status" value="1"/>
</dbReference>
<comment type="similarity">
    <text evidence="1">Belongs to the short-chain dehydrogenases/reductases (SDR) family.</text>
</comment>
<name>A0A6J7IQ82_9ZZZZ</name>
<evidence type="ECO:0000313" key="3">
    <source>
        <dbReference type="EMBL" id="CAB4933473.1"/>
    </source>
</evidence>
<dbReference type="PANTHER" id="PTHR43669:SF3">
    <property type="entry name" value="ALCOHOL DEHYDROGENASE, PUTATIVE (AFU_ORTHOLOGUE AFUA_3G03445)-RELATED"/>
    <property type="match status" value="1"/>
</dbReference>
<organism evidence="3">
    <name type="scientific">freshwater metagenome</name>
    <dbReference type="NCBI Taxonomy" id="449393"/>
    <lineage>
        <taxon>unclassified sequences</taxon>
        <taxon>metagenomes</taxon>
        <taxon>ecological metagenomes</taxon>
    </lineage>
</organism>
<evidence type="ECO:0000256" key="1">
    <source>
        <dbReference type="ARBA" id="ARBA00006484"/>
    </source>
</evidence>
<gene>
    <name evidence="3" type="ORF">UFOPK3773_00392</name>
    <name evidence="4" type="ORF">UFOPK3992_00006</name>
</gene>
<dbReference type="EMBL" id="CAFBOZ010000001">
    <property type="protein sequence ID" value="CAB4990363.1"/>
    <property type="molecule type" value="Genomic_DNA"/>
</dbReference>
<reference evidence="3" key="1">
    <citation type="submission" date="2020-05" db="EMBL/GenBank/DDBJ databases">
        <authorList>
            <person name="Chiriac C."/>
            <person name="Salcher M."/>
            <person name="Ghai R."/>
            <person name="Kavagutti S V."/>
        </authorList>
    </citation>
    <scope>NUCLEOTIDE SEQUENCE</scope>
</reference>
<dbReference type="InterPro" id="IPR036291">
    <property type="entry name" value="NAD(P)-bd_dom_sf"/>
</dbReference>
<dbReference type="Gene3D" id="3.40.50.720">
    <property type="entry name" value="NAD(P)-binding Rossmann-like Domain"/>
    <property type="match status" value="1"/>
</dbReference>
<dbReference type="AlphaFoldDB" id="A0A6J7IQ82"/>
<dbReference type="CDD" id="cd05233">
    <property type="entry name" value="SDR_c"/>
    <property type="match status" value="1"/>
</dbReference>
<evidence type="ECO:0000313" key="4">
    <source>
        <dbReference type="EMBL" id="CAB4990363.1"/>
    </source>
</evidence>
<protein>
    <submittedName>
        <fullName evidence="3">Unannotated protein</fullName>
    </submittedName>
</protein>
<keyword evidence="2" id="KW-0560">Oxidoreductase</keyword>
<dbReference type="SUPFAM" id="SSF51735">
    <property type="entry name" value="NAD(P)-binding Rossmann-fold domains"/>
    <property type="match status" value="1"/>
</dbReference>